<dbReference type="Pfam" id="PF05617">
    <property type="entry name" value="Prolamin_like"/>
    <property type="match status" value="1"/>
</dbReference>
<reference evidence="4" key="1">
    <citation type="submission" date="2020-05" db="EMBL/GenBank/DDBJ databases">
        <title>WGS assembly of Corymbia citriodora subspecies variegata.</title>
        <authorList>
            <person name="Barry K."/>
            <person name="Hundley H."/>
            <person name="Shu S."/>
            <person name="Jenkins J."/>
            <person name="Grimwood J."/>
            <person name="Baten A."/>
        </authorList>
    </citation>
    <scope>NUCLEOTIDE SEQUENCE</scope>
    <source>
        <strain evidence="4">CV2-018</strain>
    </source>
</reference>
<dbReference type="InterPro" id="IPR040220">
    <property type="entry name" value="DD11"/>
</dbReference>
<dbReference type="PANTHER" id="PTHR31207">
    <property type="entry name" value="ECA1 GAMETOGENESIS FAMILY PROTEIN (DUF784)-RELATED-RELATED"/>
    <property type="match status" value="1"/>
</dbReference>
<proteinExistence type="predicted"/>
<dbReference type="AlphaFoldDB" id="A0A8T0CX05"/>
<name>A0A8T0CX05_CORYI</name>
<protein>
    <recommendedName>
        <fullName evidence="3">Prolamin-like domain-containing protein</fullName>
    </recommendedName>
</protein>
<evidence type="ECO:0000313" key="5">
    <source>
        <dbReference type="Proteomes" id="UP000806378"/>
    </source>
</evidence>
<sequence length="103" mass="11242">MAMLKNLSALMILLVVAVALLPRGTFATDGIPDFLSHTFTPTNECCGKLLKAGKNCHNKFMELVVSSPKQIRGTISDVYRRGNEMWNNYAAAISPISPPKPAH</sequence>
<dbReference type="InterPro" id="IPR008502">
    <property type="entry name" value="Prolamin-like"/>
</dbReference>
<keyword evidence="5" id="KW-1185">Reference proteome</keyword>
<evidence type="ECO:0000259" key="3">
    <source>
        <dbReference type="Pfam" id="PF05617"/>
    </source>
</evidence>
<gene>
    <name evidence="4" type="ORF">BT93_L5282</name>
</gene>
<feature type="signal peptide" evidence="2">
    <location>
        <begin position="1"/>
        <end position="27"/>
    </location>
</feature>
<evidence type="ECO:0000256" key="2">
    <source>
        <dbReference type="SAM" id="SignalP"/>
    </source>
</evidence>
<keyword evidence="1 2" id="KW-0732">Signal</keyword>
<evidence type="ECO:0000313" key="4">
    <source>
        <dbReference type="EMBL" id="KAF7850575.1"/>
    </source>
</evidence>
<accession>A0A8T0CX05</accession>
<dbReference type="PANTHER" id="PTHR31207:SF23">
    <property type="entry name" value="DOWNREGULATED IN DIF1 18-RELATED"/>
    <property type="match status" value="1"/>
</dbReference>
<evidence type="ECO:0000256" key="1">
    <source>
        <dbReference type="ARBA" id="ARBA00022729"/>
    </source>
</evidence>
<dbReference type="Proteomes" id="UP000806378">
    <property type="component" value="Unassembled WGS sequence"/>
</dbReference>
<dbReference type="EMBL" id="MU089602">
    <property type="protein sequence ID" value="KAF7850575.1"/>
    <property type="molecule type" value="Genomic_DNA"/>
</dbReference>
<feature type="chain" id="PRO_5035925921" description="Prolamin-like domain-containing protein" evidence="2">
    <location>
        <begin position="28"/>
        <end position="103"/>
    </location>
</feature>
<dbReference type="Gramene" id="rna-gnl|WGS:JABURB|Cocit.L5282.1">
    <property type="protein sequence ID" value="cds-KAF7850575.1"/>
    <property type="gene ID" value="gene-BT93_L5282"/>
</dbReference>
<comment type="caution">
    <text evidence="4">The sequence shown here is derived from an EMBL/GenBank/DDBJ whole genome shotgun (WGS) entry which is preliminary data.</text>
</comment>
<organism evidence="4 5">
    <name type="scientific">Corymbia citriodora subsp. variegata</name>
    <dbReference type="NCBI Taxonomy" id="360336"/>
    <lineage>
        <taxon>Eukaryota</taxon>
        <taxon>Viridiplantae</taxon>
        <taxon>Streptophyta</taxon>
        <taxon>Embryophyta</taxon>
        <taxon>Tracheophyta</taxon>
        <taxon>Spermatophyta</taxon>
        <taxon>Magnoliopsida</taxon>
        <taxon>eudicotyledons</taxon>
        <taxon>Gunneridae</taxon>
        <taxon>Pentapetalae</taxon>
        <taxon>rosids</taxon>
        <taxon>malvids</taxon>
        <taxon>Myrtales</taxon>
        <taxon>Myrtaceae</taxon>
        <taxon>Myrtoideae</taxon>
        <taxon>Eucalypteae</taxon>
        <taxon>Corymbia</taxon>
    </lineage>
</organism>
<feature type="domain" description="Prolamin-like" evidence="3">
    <location>
        <begin position="33"/>
        <end position="87"/>
    </location>
</feature>